<dbReference type="GO" id="GO:0004143">
    <property type="term" value="F:ATP-dependent diacylglycerol kinase activity"/>
    <property type="evidence" value="ECO:0007669"/>
    <property type="project" value="InterPro"/>
</dbReference>
<feature type="transmembrane region" description="Helical" evidence="1">
    <location>
        <begin position="172"/>
        <end position="193"/>
    </location>
</feature>
<keyword evidence="2" id="KW-0808">Transferase</keyword>
<protein>
    <submittedName>
        <fullName evidence="2">Phosphatidate cytidylyltransferase</fullName>
    </submittedName>
</protein>
<accession>A0A0F6W6V4</accession>
<dbReference type="PANTHER" id="PTHR31303:SF1">
    <property type="entry name" value="CTP-DEPENDENT DIACYLGLYCEROL KINASE 1"/>
    <property type="match status" value="1"/>
</dbReference>
<evidence type="ECO:0000256" key="1">
    <source>
        <dbReference type="SAM" id="Phobius"/>
    </source>
</evidence>
<evidence type="ECO:0000313" key="3">
    <source>
        <dbReference type="Proteomes" id="UP000034883"/>
    </source>
</evidence>
<dbReference type="GO" id="GO:0016779">
    <property type="term" value="F:nucleotidyltransferase activity"/>
    <property type="evidence" value="ECO:0007669"/>
    <property type="project" value="UniProtKB-KW"/>
</dbReference>
<sequence length="275" mass="29700">MQEALRELVRRDDPEAVAAPALRERLVDLEGTLEQHAPKSDLRSEWLAFRARVMPKYEELASSLRAASIHVPSLRPKNYARNAFHVFNATASLTILELVPSWDVVIVIAWAGALAGWTMEASRRIWPRANDFMMKLFGPVAHPHEAHRVNSATYYATSIAILASTRELIPCALALVTLGLGDPIAAIVGRRWGRVRWVNGRSVEGTLAFVVAAWIGGVALMIGVHGAGWAPALAVAGAAALLGAFAELYSRKVDDNLAIPVMAWVGAFLAGIAVG</sequence>
<feature type="transmembrane region" description="Helical" evidence="1">
    <location>
        <begin position="257"/>
        <end position="274"/>
    </location>
</feature>
<gene>
    <name evidence="2" type="ORF">DB32_005926</name>
</gene>
<keyword evidence="1" id="KW-0812">Transmembrane</keyword>
<keyword evidence="1" id="KW-1133">Transmembrane helix</keyword>
<reference evidence="2 3" key="1">
    <citation type="submission" date="2015-03" db="EMBL/GenBank/DDBJ databases">
        <title>Genome assembly of Sandaracinus amylolyticus DSM 53668.</title>
        <authorList>
            <person name="Sharma G."/>
            <person name="Subramanian S."/>
        </authorList>
    </citation>
    <scope>NUCLEOTIDE SEQUENCE [LARGE SCALE GENOMIC DNA]</scope>
    <source>
        <strain evidence="2 3">DSM 53668</strain>
    </source>
</reference>
<dbReference type="EMBL" id="CP011125">
    <property type="protein sequence ID" value="AKF08777.1"/>
    <property type="molecule type" value="Genomic_DNA"/>
</dbReference>
<keyword evidence="3" id="KW-1185">Reference proteome</keyword>
<feature type="transmembrane region" description="Helical" evidence="1">
    <location>
        <begin position="229"/>
        <end position="250"/>
    </location>
</feature>
<name>A0A0F6W6V4_9BACT</name>
<dbReference type="STRING" id="927083.DB32_005926"/>
<dbReference type="PANTHER" id="PTHR31303">
    <property type="entry name" value="CTP-DEPENDENT DIACYLGLYCEROL KINASE 1"/>
    <property type="match status" value="1"/>
</dbReference>
<keyword evidence="2" id="KW-0548">Nucleotidyltransferase</keyword>
<dbReference type="KEGG" id="samy:DB32_005926"/>
<keyword evidence="1" id="KW-0472">Membrane</keyword>
<evidence type="ECO:0000313" key="2">
    <source>
        <dbReference type="EMBL" id="AKF08777.1"/>
    </source>
</evidence>
<dbReference type="Proteomes" id="UP000034883">
    <property type="component" value="Chromosome"/>
</dbReference>
<organism evidence="2 3">
    <name type="scientific">Sandaracinus amylolyticus</name>
    <dbReference type="NCBI Taxonomy" id="927083"/>
    <lineage>
        <taxon>Bacteria</taxon>
        <taxon>Pseudomonadati</taxon>
        <taxon>Myxococcota</taxon>
        <taxon>Polyangia</taxon>
        <taxon>Polyangiales</taxon>
        <taxon>Sandaracinaceae</taxon>
        <taxon>Sandaracinus</taxon>
    </lineage>
</organism>
<dbReference type="AlphaFoldDB" id="A0A0F6W6V4"/>
<dbReference type="InterPro" id="IPR037997">
    <property type="entry name" value="Dgk1-like"/>
</dbReference>
<feature type="transmembrane region" description="Helical" evidence="1">
    <location>
        <begin position="205"/>
        <end position="223"/>
    </location>
</feature>
<proteinExistence type="predicted"/>